<keyword evidence="1" id="KW-0966">Cell projection</keyword>
<accession>A0A2L2XDQ4</accession>
<dbReference type="OrthoDB" id="9810419at2"/>
<keyword evidence="1" id="KW-0282">Flagellum</keyword>
<sequence>MKQEEKNIKKAVALHFDENVDNAPRVVASGKGDMAGRILELARANNVPVHKDPTLVNMLSYVDVGSEIPPELYGIVAEVLVFVYSLDKNAKKA</sequence>
<dbReference type="SUPFAM" id="SSF160544">
    <property type="entry name" value="EscU C-terminal domain-like"/>
    <property type="match status" value="1"/>
</dbReference>
<dbReference type="PANTHER" id="PTHR30531:SF12">
    <property type="entry name" value="FLAGELLAR BIOSYNTHETIC PROTEIN FLHB"/>
    <property type="match status" value="1"/>
</dbReference>
<proteinExistence type="predicted"/>
<evidence type="ECO:0000313" key="1">
    <source>
        <dbReference type="EMBL" id="GBF32356.1"/>
    </source>
</evidence>
<dbReference type="InterPro" id="IPR029025">
    <property type="entry name" value="T3SS_substrate_exporter_C"/>
</dbReference>
<evidence type="ECO:0000313" key="2">
    <source>
        <dbReference type="Proteomes" id="UP000239549"/>
    </source>
</evidence>
<dbReference type="PANTHER" id="PTHR30531">
    <property type="entry name" value="FLAGELLAR BIOSYNTHETIC PROTEIN FLHB"/>
    <property type="match status" value="1"/>
</dbReference>
<keyword evidence="2" id="KW-1185">Reference proteome</keyword>
<dbReference type="AlphaFoldDB" id="A0A2L2XDQ4"/>
<dbReference type="Proteomes" id="UP000239549">
    <property type="component" value="Unassembled WGS sequence"/>
</dbReference>
<dbReference type="Gene3D" id="3.40.1690.10">
    <property type="entry name" value="secretion proteins EscU"/>
    <property type="match status" value="1"/>
</dbReference>
<dbReference type="EMBL" id="BFAV01000028">
    <property type="protein sequence ID" value="GBF32356.1"/>
    <property type="molecule type" value="Genomic_DNA"/>
</dbReference>
<gene>
    <name evidence="1" type="ORF">DCCM_0550</name>
</gene>
<dbReference type="GO" id="GO:0009306">
    <property type="term" value="P:protein secretion"/>
    <property type="evidence" value="ECO:0007669"/>
    <property type="project" value="InterPro"/>
</dbReference>
<dbReference type="Pfam" id="PF01312">
    <property type="entry name" value="Bac_export_2"/>
    <property type="match status" value="1"/>
</dbReference>
<dbReference type="GO" id="GO:0005886">
    <property type="term" value="C:plasma membrane"/>
    <property type="evidence" value="ECO:0007669"/>
    <property type="project" value="TreeGrafter"/>
</dbReference>
<organism evidence="1 2">
    <name type="scientific">Desulfocucumis palustris</name>
    <dbReference type="NCBI Taxonomy" id="1898651"/>
    <lineage>
        <taxon>Bacteria</taxon>
        <taxon>Bacillati</taxon>
        <taxon>Bacillota</taxon>
        <taxon>Clostridia</taxon>
        <taxon>Eubacteriales</taxon>
        <taxon>Desulfocucumaceae</taxon>
        <taxon>Desulfocucumis</taxon>
    </lineage>
</organism>
<dbReference type="InterPro" id="IPR006135">
    <property type="entry name" value="T3SS_substrate_exporter"/>
</dbReference>
<name>A0A2L2XDQ4_9FIRM</name>
<reference evidence="2" key="1">
    <citation type="submission" date="2018-02" db="EMBL/GenBank/DDBJ databases">
        <title>Genome sequence of Desulfocucumis palustris strain NAW-5.</title>
        <authorList>
            <person name="Watanabe M."/>
            <person name="Kojima H."/>
            <person name="Fukui M."/>
        </authorList>
    </citation>
    <scope>NUCLEOTIDE SEQUENCE [LARGE SCALE GENOMIC DNA]</scope>
    <source>
        <strain evidence="2">NAW-5</strain>
    </source>
</reference>
<protein>
    <submittedName>
        <fullName evidence="1">Flagellar biosynthesis protein FlhB</fullName>
    </submittedName>
</protein>
<keyword evidence="1" id="KW-0969">Cilium</keyword>
<dbReference type="RefSeq" id="WP_104370901.1">
    <property type="nucleotide sequence ID" value="NZ_BFAV01000028.1"/>
</dbReference>
<comment type="caution">
    <text evidence="1">The sequence shown here is derived from an EMBL/GenBank/DDBJ whole genome shotgun (WGS) entry which is preliminary data.</text>
</comment>